<protein>
    <submittedName>
        <fullName evidence="1">Uncharacterized protein</fullName>
    </submittedName>
</protein>
<dbReference type="EMBL" id="JAWDGP010007919">
    <property type="protein sequence ID" value="KAK3700249.1"/>
    <property type="molecule type" value="Genomic_DNA"/>
</dbReference>
<evidence type="ECO:0000313" key="2">
    <source>
        <dbReference type="Proteomes" id="UP001283361"/>
    </source>
</evidence>
<organism evidence="1 2">
    <name type="scientific">Elysia crispata</name>
    <name type="common">lettuce slug</name>
    <dbReference type="NCBI Taxonomy" id="231223"/>
    <lineage>
        <taxon>Eukaryota</taxon>
        <taxon>Metazoa</taxon>
        <taxon>Spiralia</taxon>
        <taxon>Lophotrochozoa</taxon>
        <taxon>Mollusca</taxon>
        <taxon>Gastropoda</taxon>
        <taxon>Heterobranchia</taxon>
        <taxon>Euthyneura</taxon>
        <taxon>Panpulmonata</taxon>
        <taxon>Sacoglossa</taxon>
        <taxon>Placobranchoidea</taxon>
        <taxon>Plakobranchidae</taxon>
        <taxon>Elysia</taxon>
    </lineage>
</organism>
<accession>A0AAE0XPW0</accession>
<dbReference type="Proteomes" id="UP001283361">
    <property type="component" value="Unassembled WGS sequence"/>
</dbReference>
<proteinExistence type="predicted"/>
<sequence>MIVFEKALYANSNLPSNPIVDFTVEHKILDFAISSLALSRTTMRFYTITALHFRPVTETTGWYCVPSNVLTP</sequence>
<reference evidence="1" key="1">
    <citation type="journal article" date="2023" name="G3 (Bethesda)">
        <title>A reference genome for the long-term kleptoplast-retaining sea slug Elysia crispata morphotype clarki.</title>
        <authorList>
            <person name="Eastman K.E."/>
            <person name="Pendleton A.L."/>
            <person name="Shaikh M.A."/>
            <person name="Suttiyut T."/>
            <person name="Ogas R."/>
            <person name="Tomko P."/>
            <person name="Gavelis G."/>
            <person name="Widhalm J.R."/>
            <person name="Wisecaver J.H."/>
        </authorList>
    </citation>
    <scope>NUCLEOTIDE SEQUENCE</scope>
    <source>
        <strain evidence="1">ECLA1</strain>
    </source>
</reference>
<gene>
    <name evidence="1" type="ORF">RRG08_033527</name>
</gene>
<dbReference type="AlphaFoldDB" id="A0AAE0XPW0"/>
<comment type="caution">
    <text evidence="1">The sequence shown here is derived from an EMBL/GenBank/DDBJ whole genome shotgun (WGS) entry which is preliminary data.</text>
</comment>
<keyword evidence="2" id="KW-1185">Reference proteome</keyword>
<evidence type="ECO:0000313" key="1">
    <source>
        <dbReference type="EMBL" id="KAK3700249.1"/>
    </source>
</evidence>
<name>A0AAE0XPW0_9GAST</name>